<protein>
    <submittedName>
        <fullName evidence="2">Protein required for attachment to host cells</fullName>
    </submittedName>
</protein>
<dbReference type="RefSeq" id="WP_072778777.1">
    <property type="nucleotide sequence ID" value="NZ_FQXC01000004.1"/>
</dbReference>
<accession>A0A1M5VS40</accession>
<evidence type="ECO:0000256" key="1">
    <source>
        <dbReference type="SAM" id="MobiDB-lite"/>
    </source>
</evidence>
<dbReference type="STRING" id="996342.SAMN05443551_3039"/>
<organism evidence="2 3">
    <name type="scientific">Marivita hallyeonensis</name>
    <dbReference type="NCBI Taxonomy" id="996342"/>
    <lineage>
        <taxon>Bacteria</taxon>
        <taxon>Pseudomonadati</taxon>
        <taxon>Pseudomonadota</taxon>
        <taxon>Alphaproteobacteria</taxon>
        <taxon>Rhodobacterales</taxon>
        <taxon>Roseobacteraceae</taxon>
        <taxon>Marivita</taxon>
    </lineage>
</organism>
<dbReference type="EMBL" id="FQXC01000004">
    <property type="protein sequence ID" value="SHH78010.1"/>
    <property type="molecule type" value="Genomic_DNA"/>
</dbReference>
<dbReference type="Pfam" id="PF18856">
    <property type="entry name" value="baeRF_family12"/>
    <property type="match status" value="1"/>
</dbReference>
<proteinExistence type="predicted"/>
<name>A0A1M5VS40_9RHOB</name>
<reference evidence="2 3" key="1">
    <citation type="submission" date="2016-11" db="EMBL/GenBank/DDBJ databases">
        <authorList>
            <person name="Jaros S."/>
            <person name="Januszkiewicz K."/>
            <person name="Wedrychowicz H."/>
        </authorList>
    </citation>
    <scope>NUCLEOTIDE SEQUENCE [LARGE SCALE GENOMIC DNA]</scope>
    <source>
        <strain evidence="2 3">DSM 29431</strain>
    </source>
</reference>
<feature type="compositionally biased region" description="Basic and acidic residues" evidence="1">
    <location>
        <begin position="41"/>
        <end position="59"/>
    </location>
</feature>
<dbReference type="Proteomes" id="UP000184221">
    <property type="component" value="Unassembled WGS sequence"/>
</dbReference>
<keyword evidence="3" id="KW-1185">Reference proteome</keyword>
<feature type="region of interest" description="Disordered" evidence="1">
    <location>
        <begin position="41"/>
        <end position="73"/>
    </location>
</feature>
<sequence length="155" mass="17358">MTKRLPGLPAGAWVLIADGEKALFLVNRGDEQDMNLDVLRKDEQDNPKAQDWAENRPGRFNDGPGVQRSAVDDTDWHELEKERFAKELSDRLYGYAHKGAFDALAIVASRVVLSELRNEMHKEVADRVILDVPKVLTNHPIEDIEAALSDALTDA</sequence>
<dbReference type="OrthoDB" id="9812459at2"/>
<dbReference type="AlphaFoldDB" id="A0A1M5VS40"/>
<gene>
    <name evidence="2" type="ORF">SAMN05443551_3039</name>
</gene>
<evidence type="ECO:0000313" key="2">
    <source>
        <dbReference type="EMBL" id="SHH78010.1"/>
    </source>
</evidence>
<evidence type="ECO:0000313" key="3">
    <source>
        <dbReference type="Proteomes" id="UP000184221"/>
    </source>
</evidence>
<dbReference type="InterPro" id="IPR041374">
    <property type="entry name" value="BaeRF_family12"/>
</dbReference>